<evidence type="ECO:0000256" key="6">
    <source>
        <dbReference type="ARBA" id="ARBA00035230"/>
    </source>
</evidence>
<evidence type="ECO:0000256" key="4">
    <source>
        <dbReference type="ARBA" id="ARBA00023274"/>
    </source>
</evidence>
<dbReference type="Pfam" id="PF01198">
    <property type="entry name" value="Ribosomal_L31e"/>
    <property type="match status" value="1"/>
</dbReference>
<dbReference type="GO" id="GO:0022625">
    <property type="term" value="C:cytosolic large ribosomal subunit"/>
    <property type="evidence" value="ECO:0007669"/>
    <property type="project" value="TreeGrafter"/>
</dbReference>
<comment type="subunit">
    <text evidence="2">Component of the large ribosomal subunit.</text>
</comment>
<dbReference type="InterPro" id="IPR020052">
    <property type="entry name" value="Ribosomal_eL31_CS"/>
</dbReference>
<dbReference type="EMBL" id="VBQZ03000127">
    <property type="protein sequence ID" value="MXQ95112.1"/>
    <property type="molecule type" value="Genomic_DNA"/>
</dbReference>
<sequence length="274" mass="31757">MVTSYTCFGTEFVQRFDDHFDSTPVVQTSKIHGKHVSWDVGVFGPDFNDEVIFLDLTAGRPLFQEDDSLGSRSQIWNIIPHDRNWRELCQPPESHWSCEEYALGASGRCQCCEVKTYQKMKEKCLLQSTIKHSTKIKYLFLLRSKYHNTALQDGSRKEGRREEGPVRRQLGGDKRIYIHKRVHGVGFKKCAPRALKEIRKFAMKDMGTPDVRIDTRLSKAGWAKGIRNVPYWIPVQLSRKHNEDEDSANKLYTWVTYVPVTTFKNLQTVNVDKN</sequence>
<organism evidence="8 9">
    <name type="scientific">Bos mutus</name>
    <name type="common">wild yak</name>
    <dbReference type="NCBI Taxonomy" id="72004"/>
    <lineage>
        <taxon>Eukaryota</taxon>
        <taxon>Metazoa</taxon>
        <taxon>Chordata</taxon>
        <taxon>Craniata</taxon>
        <taxon>Vertebrata</taxon>
        <taxon>Euteleostomi</taxon>
        <taxon>Mammalia</taxon>
        <taxon>Eutheria</taxon>
        <taxon>Laurasiatheria</taxon>
        <taxon>Artiodactyla</taxon>
        <taxon>Ruminantia</taxon>
        <taxon>Pecora</taxon>
        <taxon>Bovidae</taxon>
        <taxon>Bovinae</taxon>
        <taxon>Bos</taxon>
    </lineage>
</organism>
<evidence type="ECO:0000313" key="8">
    <source>
        <dbReference type="EMBL" id="MXQ95112.1"/>
    </source>
</evidence>
<evidence type="ECO:0000256" key="7">
    <source>
        <dbReference type="ARBA" id="ARBA00035337"/>
    </source>
</evidence>
<comment type="caution">
    <text evidence="8">The sequence shown here is derived from an EMBL/GenBank/DDBJ whole genome shotgun (WGS) entry which is preliminary data.</text>
</comment>
<reference evidence="8" key="1">
    <citation type="submission" date="2019-10" db="EMBL/GenBank/DDBJ databases">
        <title>The sequence and de novo assembly of the wild yak genome.</title>
        <authorList>
            <person name="Liu Y."/>
        </authorList>
    </citation>
    <scope>NUCLEOTIDE SEQUENCE [LARGE SCALE GENOMIC DNA]</scope>
    <source>
        <strain evidence="8">WY2019</strain>
    </source>
</reference>
<evidence type="ECO:0000256" key="5">
    <source>
        <dbReference type="ARBA" id="ARBA00034092"/>
    </source>
</evidence>
<evidence type="ECO:0000256" key="3">
    <source>
        <dbReference type="ARBA" id="ARBA00022980"/>
    </source>
</evidence>
<name>A0A6B0RZQ5_9CETA</name>
<dbReference type="AlphaFoldDB" id="A0A6B0RZQ5"/>
<dbReference type="InterPro" id="IPR023621">
    <property type="entry name" value="Ribosomal_eL31_dom_sf"/>
</dbReference>
<dbReference type="Gene3D" id="3.10.440.10">
    <property type="match status" value="1"/>
</dbReference>
<evidence type="ECO:0000256" key="1">
    <source>
        <dbReference type="ARBA" id="ARBA00010808"/>
    </source>
</evidence>
<dbReference type="PROSITE" id="PS01144">
    <property type="entry name" value="RIBOSOMAL_L31E"/>
    <property type="match status" value="1"/>
</dbReference>
<dbReference type="PANTHER" id="PTHR10956">
    <property type="entry name" value="60S RIBOSOMAL PROTEIN L31"/>
    <property type="match status" value="1"/>
</dbReference>
<dbReference type="Proteomes" id="UP000322234">
    <property type="component" value="Unassembled WGS sequence"/>
</dbReference>
<dbReference type="GO" id="GO:0003735">
    <property type="term" value="F:structural constituent of ribosome"/>
    <property type="evidence" value="ECO:0007669"/>
    <property type="project" value="InterPro"/>
</dbReference>
<evidence type="ECO:0000256" key="2">
    <source>
        <dbReference type="ARBA" id="ARBA00011133"/>
    </source>
</evidence>
<dbReference type="GO" id="GO:0002181">
    <property type="term" value="P:cytoplasmic translation"/>
    <property type="evidence" value="ECO:0007669"/>
    <property type="project" value="TreeGrafter"/>
</dbReference>
<dbReference type="InterPro" id="IPR000054">
    <property type="entry name" value="Ribosomal_eL31"/>
</dbReference>
<comment type="function">
    <text evidence="5">Component of the large ribosomal subunit. The ribosome is a large ribonucleoprotein complex responsible for the synthesis of proteins in the cell.</text>
</comment>
<dbReference type="SUPFAM" id="SSF54575">
    <property type="entry name" value="Ribosomal protein L31e"/>
    <property type="match status" value="1"/>
</dbReference>
<keyword evidence="4" id="KW-0687">Ribonucleoprotein</keyword>
<dbReference type="PANTHER" id="PTHR10956:SF0">
    <property type="entry name" value="60S RIBOSOMAL PROTEIN L31"/>
    <property type="match status" value="1"/>
</dbReference>
<dbReference type="FunFam" id="3.10.440.10:FF:000001">
    <property type="entry name" value="60S ribosomal protein L31"/>
    <property type="match status" value="1"/>
</dbReference>
<accession>A0A6B0RZQ5</accession>
<keyword evidence="9" id="KW-1185">Reference proteome</keyword>
<dbReference type="SMART" id="SM01380">
    <property type="entry name" value="Ribosomal_L31e"/>
    <property type="match status" value="1"/>
</dbReference>
<comment type="similarity">
    <text evidence="1">Belongs to the eukaryotic ribosomal protein eL31 family.</text>
</comment>
<proteinExistence type="inferred from homology"/>
<gene>
    <name evidence="8" type="ORF">E5288_WYG018539</name>
</gene>
<evidence type="ECO:0000313" key="9">
    <source>
        <dbReference type="Proteomes" id="UP000322234"/>
    </source>
</evidence>
<protein>
    <recommendedName>
        <fullName evidence="6">Large ribosomal subunit protein eL31</fullName>
    </recommendedName>
    <alternativeName>
        <fullName evidence="7">60S ribosomal protein L31</fullName>
    </alternativeName>
</protein>
<dbReference type="CDD" id="cd00463">
    <property type="entry name" value="Ribosomal_L31e"/>
    <property type="match status" value="1"/>
</dbReference>
<keyword evidence="3" id="KW-0689">Ribosomal protein</keyword>